<evidence type="ECO:0000313" key="2">
    <source>
        <dbReference type="EMBL" id="KGB26088.1"/>
    </source>
</evidence>
<evidence type="ECO:0000259" key="1">
    <source>
        <dbReference type="Pfam" id="PF04273"/>
    </source>
</evidence>
<gene>
    <name evidence="2" type="ORF">AtDm6_0367</name>
</gene>
<comment type="caution">
    <text evidence="2">The sequence shown here is derived from an EMBL/GenBank/DDBJ whole genome shotgun (WGS) entry which is preliminary data.</text>
</comment>
<dbReference type="GeneID" id="89477082"/>
<dbReference type="Proteomes" id="UP000029448">
    <property type="component" value="Unassembled WGS sequence"/>
</dbReference>
<proteinExistence type="predicted"/>
<dbReference type="NCBIfam" id="TIGR01244">
    <property type="entry name" value="TIGR01244 family sulfur transferase"/>
    <property type="match status" value="1"/>
</dbReference>
<protein>
    <submittedName>
        <fullName evidence="2">Putative oxidoreductase</fullName>
    </submittedName>
</protein>
<sequence length="112" mass="11564">MTQYRSLSPDFAVAPQITTAEIPAIKDAGFKTVICTRPDGEDPGQPSAETIGDAARAAGLAFISIPVAAGQAPSSDAVIEMQEALNTLPGPVFSYCRSGNRAGQLWALATQG</sequence>
<dbReference type="InterPro" id="IPR005939">
    <property type="entry name" value="BLH_phosphatase-like"/>
</dbReference>
<dbReference type="GO" id="GO:0016787">
    <property type="term" value="F:hydrolase activity"/>
    <property type="evidence" value="ECO:0007669"/>
    <property type="project" value="InterPro"/>
</dbReference>
<dbReference type="InterPro" id="IPR029021">
    <property type="entry name" value="Prot-tyrosine_phosphatase-like"/>
</dbReference>
<accession>A0A095BBB2</accession>
<dbReference type="PATRIC" id="fig|104102.7.peg.363"/>
<dbReference type="AlphaFoldDB" id="A0A095BBB2"/>
<feature type="domain" description="Beta-lactamase hydrolase-like protein phosphatase-like" evidence="1">
    <location>
        <begin position="4"/>
        <end position="110"/>
    </location>
</feature>
<reference evidence="2 3" key="1">
    <citation type="submission" date="2014-06" db="EMBL/GenBank/DDBJ databases">
        <title>Functional and comparative genomic analyses of the Drosophila gut microbiota identify candidate symbiosis factors.</title>
        <authorList>
            <person name="Newell P.D."/>
            <person name="Chaston J.M."/>
            <person name="Douglas A.E."/>
        </authorList>
    </citation>
    <scope>NUCLEOTIDE SEQUENCE [LARGE SCALE GENOMIC DNA]</scope>
    <source>
        <strain evidence="2 3">DmCS_006</strain>
    </source>
</reference>
<dbReference type="SUPFAM" id="SSF52799">
    <property type="entry name" value="(Phosphotyrosine protein) phosphatases II"/>
    <property type="match status" value="1"/>
</dbReference>
<dbReference type="STRING" id="104102.AtDm6_0367"/>
<organism evidence="2 3">
    <name type="scientific">Acetobacter tropicalis</name>
    <dbReference type="NCBI Taxonomy" id="104102"/>
    <lineage>
        <taxon>Bacteria</taxon>
        <taxon>Pseudomonadati</taxon>
        <taxon>Pseudomonadota</taxon>
        <taxon>Alphaproteobacteria</taxon>
        <taxon>Acetobacterales</taxon>
        <taxon>Acetobacteraceae</taxon>
        <taxon>Acetobacter</taxon>
    </lineage>
</organism>
<dbReference type="EMBL" id="JOKM01000017">
    <property type="protein sequence ID" value="KGB26088.1"/>
    <property type="molecule type" value="Genomic_DNA"/>
</dbReference>
<dbReference type="RefSeq" id="WP_035377630.1">
    <property type="nucleotide sequence ID" value="NZ_JACAOJ010000010.1"/>
</dbReference>
<dbReference type="Pfam" id="PF04273">
    <property type="entry name" value="BLH_phosphatase"/>
    <property type="match status" value="1"/>
</dbReference>
<keyword evidence="3" id="KW-1185">Reference proteome</keyword>
<dbReference type="Gene3D" id="3.90.190.10">
    <property type="entry name" value="Protein tyrosine phosphatase superfamily"/>
    <property type="match status" value="1"/>
</dbReference>
<evidence type="ECO:0000313" key="3">
    <source>
        <dbReference type="Proteomes" id="UP000029448"/>
    </source>
</evidence>
<name>A0A095BBB2_9PROT</name>